<gene>
    <name evidence="3" type="ORF">ACFO3S_15985</name>
</gene>
<dbReference type="PANTHER" id="PTHR31157:SF1">
    <property type="entry name" value="SCP DOMAIN-CONTAINING PROTEIN"/>
    <property type="match status" value="1"/>
</dbReference>
<dbReference type="Proteomes" id="UP001596028">
    <property type="component" value="Unassembled WGS sequence"/>
</dbReference>
<dbReference type="SUPFAM" id="SSF55797">
    <property type="entry name" value="PR-1-like"/>
    <property type="match status" value="2"/>
</dbReference>
<reference evidence="4" key="1">
    <citation type="journal article" date="2019" name="Int. J. Syst. Evol. Microbiol.">
        <title>The Global Catalogue of Microorganisms (GCM) 10K type strain sequencing project: providing services to taxonomists for standard genome sequencing and annotation.</title>
        <authorList>
            <consortium name="The Broad Institute Genomics Platform"/>
            <consortium name="The Broad Institute Genome Sequencing Center for Infectious Disease"/>
            <person name="Wu L."/>
            <person name="Ma J."/>
        </authorList>
    </citation>
    <scope>NUCLEOTIDE SEQUENCE [LARGE SCALE GENOMIC DNA]</scope>
    <source>
        <strain evidence="4">CCUG 49571</strain>
    </source>
</reference>
<dbReference type="EMBL" id="JBHSEP010000011">
    <property type="protein sequence ID" value="MFC4599754.1"/>
    <property type="molecule type" value="Genomic_DNA"/>
</dbReference>
<comment type="caution">
    <text evidence="3">The sequence shown here is derived from an EMBL/GenBank/DDBJ whole genome shotgun (WGS) entry which is preliminary data.</text>
</comment>
<feature type="chain" id="PRO_5045809881" evidence="1">
    <location>
        <begin position="29"/>
        <end position="742"/>
    </location>
</feature>
<organism evidence="3 4">
    <name type="scientific">Cohnella hongkongensis</name>
    <dbReference type="NCBI Taxonomy" id="178337"/>
    <lineage>
        <taxon>Bacteria</taxon>
        <taxon>Bacillati</taxon>
        <taxon>Bacillota</taxon>
        <taxon>Bacilli</taxon>
        <taxon>Bacillales</taxon>
        <taxon>Paenibacillaceae</taxon>
        <taxon>Cohnella</taxon>
    </lineage>
</organism>
<sequence>MKRIMKSLLVFLAILLCVAGFPVQGAYANPSFTSEHNEALNYLNQIRSKVGVGQVVLNPYLNQSAQSHAEYLSKHRVLQHEQQRGLDGFTGEGPKERIQFAGYQGQAASFGEVAVQLWGQDVKWGIDQFMHAPFHRQALLSHKVIEIGMGRAGDYLVINTGLADLQQTVPYHYPYDDQVVPDNMFGSGMERPDPFEVFSIPGKMTGYVITYSFVEQGEYDFEITDQEGRVIPYFSESVGLTKYLFPEDIAFQNRTYTVTVKKQGQWFDQFNYTTTNPNAPVHVPQQPANPEFPPETPGIEPKVPYKPPAELERALSRLNEVRAKMNLAPMKLDERLSEVARDYAKYLYTDKPASIHDGPTPYELALQAGKTNAIHFASLNGITDLNKVIDIVVMDTSYRQGFITDSNTEMGIGSYEDVVVLISDETEPNAEPIHYPYDGQVGVELINPYYVDYVNNRLKSALPSYGGFPVTYRVKTAGHYQFALTDSKAKSAEIDVYDYGVSQSVRDYRIIPRESLKPNETYTLTVRQNGALYDRFSFKTGTGSFLPAAQSGGTSPEALPDRQPLDIGARFPDYDPKAYWAESVSWAIENGYLRGIEMKDGNKPPKAYIIPSGALTEAELLTLLYRFDGGQAEGEKSSWWAEDGYRFAAERRLPVRGGPDNRKAANEPITREQMARILVSYWTEAPKTERQAIQYMYDRQWATGYRDKSGAVPKTYESFGPRQWLTRAELATLLHRISGSGK</sequence>
<keyword evidence="1" id="KW-0732">Signal</keyword>
<feature type="domain" description="SLH" evidence="2">
    <location>
        <begin position="676"/>
        <end position="742"/>
    </location>
</feature>
<dbReference type="Pfam" id="PF00188">
    <property type="entry name" value="CAP"/>
    <property type="match status" value="2"/>
</dbReference>
<dbReference type="RefSeq" id="WP_378098146.1">
    <property type="nucleotide sequence ID" value="NZ_JBHSEP010000011.1"/>
</dbReference>
<evidence type="ECO:0000259" key="2">
    <source>
        <dbReference type="PROSITE" id="PS51272"/>
    </source>
</evidence>
<dbReference type="PROSITE" id="PS51272">
    <property type="entry name" value="SLH"/>
    <property type="match status" value="2"/>
</dbReference>
<dbReference type="InterPro" id="IPR035940">
    <property type="entry name" value="CAP_sf"/>
</dbReference>
<feature type="domain" description="SLH" evidence="2">
    <location>
        <begin position="567"/>
        <end position="638"/>
    </location>
</feature>
<dbReference type="InterPro" id="IPR014044">
    <property type="entry name" value="CAP_dom"/>
</dbReference>
<evidence type="ECO:0000313" key="3">
    <source>
        <dbReference type="EMBL" id="MFC4599754.1"/>
    </source>
</evidence>
<keyword evidence="4" id="KW-1185">Reference proteome</keyword>
<proteinExistence type="predicted"/>
<evidence type="ECO:0000256" key="1">
    <source>
        <dbReference type="SAM" id="SignalP"/>
    </source>
</evidence>
<name>A0ABV9FHW8_9BACL</name>
<dbReference type="Gene3D" id="3.40.33.10">
    <property type="entry name" value="CAP"/>
    <property type="match status" value="2"/>
</dbReference>
<accession>A0ABV9FHW8</accession>
<dbReference type="InterPro" id="IPR001119">
    <property type="entry name" value="SLH_dom"/>
</dbReference>
<evidence type="ECO:0000313" key="4">
    <source>
        <dbReference type="Proteomes" id="UP001596028"/>
    </source>
</evidence>
<protein>
    <submittedName>
        <fullName evidence="3">CAP domain-containing protein</fullName>
    </submittedName>
</protein>
<dbReference type="PANTHER" id="PTHR31157">
    <property type="entry name" value="SCP DOMAIN-CONTAINING PROTEIN"/>
    <property type="match status" value="1"/>
</dbReference>
<dbReference type="CDD" id="cd05379">
    <property type="entry name" value="CAP_bacterial"/>
    <property type="match status" value="1"/>
</dbReference>
<feature type="signal peptide" evidence="1">
    <location>
        <begin position="1"/>
        <end position="28"/>
    </location>
</feature>